<keyword evidence="8" id="KW-1185">Reference proteome</keyword>
<protein>
    <recommendedName>
        <fullName evidence="9">Outer membrane protein beta-barrel domain-containing protein</fullName>
    </recommendedName>
</protein>
<keyword evidence="2" id="KW-0472">Membrane</keyword>
<evidence type="ECO:0000313" key="7">
    <source>
        <dbReference type="EMBL" id="MBE8719666.1"/>
    </source>
</evidence>
<dbReference type="Gene3D" id="2.60.40.1120">
    <property type="entry name" value="Carboxypeptidase-like, regulatory domain"/>
    <property type="match status" value="1"/>
</dbReference>
<evidence type="ECO:0000256" key="2">
    <source>
        <dbReference type="ARBA" id="ARBA00023136"/>
    </source>
</evidence>
<comment type="caution">
    <text evidence="7">The sequence shown here is derived from an EMBL/GenBank/DDBJ whole genome shotgun (WGS) entry which is preliminary data.</text>
</comment>
<dbReference type="Pfam" id="PF14905">
    <property type="entry name" value="OMP_b-brl_3"/>
    <property type="match status" value="1"/>
</dbReference>
<dbReference type="InterPro" id="IPR008969">
    <property type="entry name" value="CarboxyPept-like_regulatory"/>
</dbReference>
<dbReference type="Pfam" id="PF13620">
    <property type="entry name" value="CarboxypepD_reg"/>
    <property type="match status" value="1"/>
</dbReference>
<dbReference type="Gene3D" id="2.170.130.10">
    <property type="entry name" value="TonB-dependent receptor, plug domain"/>
    <property type="match status" value="1"/>
</dbReference>
<dbReference type="EMBL" id="PSKQ01000013">
    <property type="protein sequence ID" value="MBE8719666.1"/>
    <property type="molecule type" value="Genomic_DNA"/>
</dbReference>
<evidence type="ECO:0000256" key="1">
    <source>
        <dbReference type="ARBA" id="ARBA00004442"/>
    </source>
</evidence>
<dbReference type="SUPFAM" id="SSF49464">
    <property type="entry name" value="Carboxypeptidase regulatory domain-like"/>
    <property type="match status" value="1"/>
</dbReference>
<dbReference type="PANTHER" id="PTHR40980:SF4">
    <property type="entry name" value="TONB-DEPENDENT RECEPTOR-LIKE BETA-BARREL DOMAIN-CONTAINING PROTEIN"/>
    <property type="match status" value="1"/>
</dbReference>
<evidence type="ECO:0000313" key="8">
    <source>
        <dbReference type="Proteomes" id="UP000618319"/>
    </source>
</evidence>
<dbReference type="SUPFAM" id="SSF56935">
    <property type="entry name" value="Porins"/>
    <property type="match status" value="1"/>
</dbReference>
<organism evidence="7 8">
    <name type="scientific">Sphingobacterium pedocola</name>
    <dbReference type="NCBI Taxonomy" id="2082722"/>
    <lineage>
        <taxon>Bacteria</taxon>
        <taxon>Pseudomonadati</taxon>
        <taxon>Bacteroidota</taxon>
        <taxon>Sphingobacteriia</taxon>
        <taxon>Sphingobacteriales</taxon>
        <taxon>Sphingobacteriaceae</taxon>
        <taxon>Sphingobacterium</taxon>
    </lineage>
</organism>
<evidence type="ECO:0008006" key="9">
    <source>
        <dbReference type="Google" id="ProtNLM"/>
    </source>
</evidence>
<feature type="domain" description="Outer membrane protein beta-barrel" evidence="6">
    <location>
        <begin position="385"/>
        <end position="790"/>
    </location>
</feature>
<feature type="domain" description="TonB-dependent receptor plug" evidence="5">
    <location>
        <begin position="150"/>
        <end position="229"/>
    </location>
</feature>
<evidence type="ECO:0000259" key="5">
    <source>
        <dbReference type="Pfam" id="PF07715"/>
    </source>
</evidence>
<evidence type="ECO:0000256" key="3">
    <source>
        <dbReference type="ARBA" id="ARBA00023237"/>
    </source>
</evidence>
<evidence type="ECO:0000259" key="6">
    <source>
        <dbReference type="Pfam" id="PF14905"/>
    </source>
</evidence>
<comment type="subcellular location">
    <subcellularLocation>
        <location evidence="1">Cell outer membrane</location>
    </subcellularLocation>
</comment>
<keyword evidence="4" id="KW-0732">Signal</keyword>
<keyword evidence="3" id="KW-0998">Cell outer membrane</keyword>
<reference evidence="7 8" key="1">
    <citation type="submission" date="2018-02" db="EMBL/GenBank/DDBJ databases">
        <title>Sphingobacterium KA21.</title>
        <authorList>
            <person name="Vasarhelyi B.M."/>
            <person name="Deshmukh S."/>
            <person name="Balint B."/>
            <person name="Kukolya J."/>
        </authorList>
    </citation>
    <scope>NUCLEOTIDE SEQUENCE [LARGE SCALE GENOMIC DNA]</scope>
    <source>
        <strain evidence="7 8">Ka21</strain>
    </source>
</reference>
<feature type="chain" id="PRO_5046698039" description="Outer membrane protein beta-barrel domain-containing protein" evidence="4">
    <location>
        <begin position="30"/>
        <end position="815"/>
    </location>
</feature>
<dbReference type="Proteomes" id="UP000618319">
    <property type="component" value="Unassembled WGS sequence"/>
</dbReference>
<dbReference type="InterPro" id="IPR036942">
    <property type="entry name" value="Beta-barrel_TonB_sf"/>
</dbReference>
<evidence type="ECO:0000256" key="4">
    <source>
        <dbReference type="SAM" id="SignalP"/>
    </source>
</evidence>
<accession>A0ABR9T2T7</accession>
<dbReference type="InterPro" id="IPR037066">
    <property type="entry name" value="Plug_dom_sf"/>
</dbReference>
<gene>
    <name evidence="7" type="ORF">C4F40_02865</name>
</gene>
<dbReference type="Pfam" id="PF07715">
    <property type="entry name" value="Plug"/>
    <property type="match status" value="1"/>
</dbReference>
<dbReference type="InterPro" id="IPR041700">
    <property type="entry name" value="OMP_b-brl_3"/>
</dbReference>
<proteinExistence type="predicted"/>
<dbReference type="InterPro" id="IPR012910">
    <property type="entry name" value="Plug_dom"/>
</dbReference>
<dbReference type="PANTHER" id="PTHR40980">
    <property type="entry name" value="PLUG DOMAIN-CONTAINING PROTEIN"/>
    <property type="match status" value="1"/>
</dbReference>
<sequence length="815" mass="91554">MIGRLLLTPCVLYFLLIGLLTVLAPSAYAQGTEHVVSGTIVDESRLPLSSVTVALQDVDQQTVFRTATDSVGQFSLRYGIAGRYSLVIKHIGYRDYQSPPFELARIHLDTIPLSAVENRLEAVDVKGKAKVLEINGGTISYNVENTIGGQDVSALEALKRAPGVHVENESHITLNGKSGVQILLDGRQTFLSGAELTDLLKSLSSNNIKSIDIINSPSAKYDATGSAGIINIRTKKNQVIGTNGTVTTAVAYGVSPKQIQNIILNHRVNNINVYGSYSHTLGNYNYLYGTNRTQNGKSYDSHTDDVDKRQKMSTQIGVDYVLNAKNTIGFLANGNFIFGGGITDTHTDIRTLPSNAIEESLEAINDYYGQRTGRYNFNVNYKFEDTLGHVLNVDADYGIFDKCNKNLQSNTYRDNQEVLTSQNLYRTLNGIAISLKGIKLDYSMNLWRGKFESGLKYSQVGSVNDSRFYHVDQGQDSLDNRRSNDFQFDERISSAYVDYKQQIDKFSFQAGLRMELSDSKGRLTYQESSSAVDDNINRKYTNLFPFFSVTLQPTEHQNLSLSYGKRIERPAYQDLNPFIYMLDELSFWQGNPFLNPELTHRLTLLYSLKSSTVVSFNFAYTDQFNARVTDTLERDKIVMINRNVGTQKHSSLALTQHVTPTPWWDVTFNGLLYFIQNSVSLDQYRNFDLQQLAGRASVLQSFRLPFKMKAEVFASYNSNRLSGANTFSRAVSQVDLALQKTLMKEKATLRFAVTDIYKGNQSRSTQSFPGFESASYGYYESRQVRLSFSYKFNRGTSKAQRTRNSALESESGRIK</sequence>
<feature type="signal peptide" evidence="4">
    <location>
        <begin position="1"/>
        <end position="29"/>
    </location>
</feature>
<name>A0ABR9T2T7_9SPHI</name>
<dbReference type="Gene3D" id="2.40.170.20">
    <property type="entry name" value="TonB-dependent receptor, beta-barrel domain"/>
    <property type="match status" value="1"/>
</dbReference>